<gene>
    <name evidence="7" type="primary">adhB</name>
    <name evidence="7" type="ORF">SACC_24190</name>
</gene>
<protein>
    <submittedName>
        <fullName evidence="7">Butanediol dehydrogenase</fullName>
    </submittedName>
</protein>
<dbReference type="InterPro" id="IPR013154">
    <property type="entry name" value="ADH-like_N"/>
</dbReference>
<keyword evidence="5" id="KW-0560">Oxidoreductase</keyword>
<proteinExistence type="inferred from homology"/>
<dbReference type="GeneID" id="68867141"/>
<accession>A0AAQ4CUC1</accession>
<comment type="cofactor">
    <cofactor evidence="1">
        <name>Zn(2+)</name>
        <dbReference type="ChEBI" id="CHEBI:29105"/>
    </cofactor>
</comment>
<evidence type="ECO:0000259" key="6">
    <source>
        <dbReference type="Pfam" id="PF08240"/>
    </source>
</evidence>
<dbReference type="PANTHER" id="PTHR43161:SF9">
    <property type="entry name" value="SORBITOL DEHYDROGENASE"/>
    <property type="match status" value="1"/>
</dbReference>
<dbReference type="RefSeq" id="WP_229569718.1">
    <property type="nucleotide sequence ID" value="NZ_AP025226.1"/>
</dbReference>
<dbReference type="SUPFAM" id="SSF51735">
    <property type="entry name" value="NAD(P)-binding Rossmann-fold domains"/>
    <property type="match status" value="1"/>
</dbReference>
<dbReference type="InterPro" id="IPR011032">
    <property type="entry name" value="GroES-like_sf"/>
</dbReference>
<dbReference type="CDD" id="cd05188">
    <property type="entry name" value="MDR"/>
    <property type="match status" value="1"/>
</dbReference>
<feature type="domain" description="Alcohol dehydrogenase-like N-terminal" evidence="6">
    <location>
        <begin position="25"/>
        <end position="120"/>
    </location>
</feature>
<keyword evidence="3" id="KW-0479">Metal-binding</keyword>
<evidence type="ECO:0000313" key="7">
    <source>
        <dbReference type="EMBL" id="BDB99402.1"/>
    </source>
</evidence>
<comment type="similarity">
    <text evidence="2">Belongs to the zinc-containing alcohol dehydrogenase family.</text>
</comment>
<evidence type="ECO:0000256" key="4">
    <source>
        <dbReference type="ARBA" id="ARBA00022833"/>
    </source>
</evidence>
<dbReference type="Gene3D" id="3.40.50.720">
    <property type="entry name" value="NAD(P)-binding Rossmann-like Domain"/>
    <property type="match status" value="1"/>
</dbReference>
<reference evidence="7 8" key="1">
    <citation type="journal article" date="2022" name="Microbiol. Resour. Announc.">
        <title>Complete Genome Sequence of the Hyperthermophilic and Acidophilic Archaeon Saccharolobus caldissimus Strain HS-3T.</title>
        <authorList>
            <person name="Sakai H.D."/>
            <person name="Kurosawa N."/>
        </authorList>
    </citation>
    <scope>NUCLEOTIDE SEQUENCE [LARGE SCALE GENOMIC DNA]</scope>
    <source>
        <strain evidence="7 8">JCM32116</strain>
    </source>
</reference>
<dbReference type="GO" id="GO:0016491">
    <property type="term" value="F:oxidoreductase activity"/>
    <property type="evidence" value="ECO:0007669"/>
    <property type="project" value="UniProtKB-KW"/>
</dbReference>
<dbReference type="Proteomes" id="UP001319921">
    <property type="component" value="Chromosome"/>
</dbReference>
<evidence type="ECO:0000256" key="2">
    <source>
        <dbReference type="ARBA" id="ARBA00008072"/>
    </source>
</evidence>
<dbReference type="PANTHER" id="PTHR43161">
    <property type="entry name" value="SORBITOL DEHYDROGENASE"/>
    <property type="match status" value="1"/>
</dbReference>
<name>A0AAQ4CUC1_9CREN</name>
<organism evidence="7 8">
    <name type="scientific">Saccharolobus caldissimus</name>
    <dbReference type="NCBI Taxonomy" id="1702097"/>
    <lineage>
        <taxon>Archaea</taxon>
        <taxon>Thermoproteota</taxon>
        <taxon>Thermoprotei</taxon>
        <taxon>Sulfolobales</taxon>
        <taxon>Sulfolobaceae</taxon>
        <taxon>Saccharolobus</taxon>
    </lineage>
</organism>
<dbReference type="Pfam" id="PF08240">
    <property type="entry name" value="ADH_N"/>
    <property type="match status" value="1"/>
</dbReference>
<keyword evidence="4" id="KW-0862">Zinc</keyword>
<evidence type="ECO:0000256" key="1">
    <source>
        <dbReference type="ARBA" id="ARBA00001947"/>
    </source>
</evidence>
<keyword evidence="8" id="KW-1185">Reference proteome</keyword>
<evidence type="ECO:0000256" key="5">
    <source>
        <dbReference type="ARBA" id="ARBA00023002"/>
    </source>
</evidence>
<dbReference type="Gene3D" id="3.90.180.10">
    <property type="entry name" value="Medium-chain alcohol dehydrogenases, catalytic domain"/>
    <property type="match status" value="1"/>
</dbReference>
<dbReference type="SUPFAM" id="SSF50129">
    <property type="entry name" value="GroES-like"/>
    <property type="match status" value="1"/>
</dbReference>
<sequence>MWKVFFHNRNFHKLEVSDEKPNGKEIKVIPKYIGICGTDKNIYIGRKKVREPLVLGHEIAGVTEDGSKVVVFPNYWCNSCKNCKRGLYNSCVNKISIGVNADGGMAEWINVPKGYIFYLPKDLDLKLGALVEPTAVGLSAIKKINNDDISNVIIIGGGSTGSLTAIISEILGFKPIIIEKDLRKVERLKDKGFLVLTNIDSILEEQIAVIDTVNNAESVSLALKILENSVARSQYIITGLDEENIVLNRDVLVRNEIEVKGSIIYTPAAFKESIKIISNNRDKFAKIIDRIGNIEDINNWFREYVIEEPNVKVLVSLS</sequence>
<dbReference type="InterPro" id="IPR036291">
    <property type="entry name" value="NAD(P)-bd_dom_sf"/>
</dbReference>
<evidence type="ECO:0000313" key="8">
    <source>
        <dbReference type="Proteomes" id="UP001319921"/>
    </source>
</evidence>
<dbReference type="GO" id="GO:0046872">
    <property type="term" value="F:metal ion binding"/>
    <property type="evidence" value="ECO:0007669"/>
    <property type="project" value="UniProtKB-KW"/>
</dbReference>
<dbReference type="EMBL" id="AP025226">
    <property type="protein sequence ID" value="BDB99402.1"/>
    <property type="molecule type" value="Genomic_DNA"/>
</dbReference>
<evidence type="ECO:0000256" key="3">
    <source>
        <dbReference type="ARBA" id="ARBA00022723"/>
    </source>
</evidence>
<dbReference type="AlphaFoldDB" id="A0AAQ4CUC1"/>
<dbReference type="KEGG" id="scas:SACC_24190"/>